<proteinExistence type="predicted"/>
<comment type="caution">
    <text evidence="2">The sequence shown here is derived from an EMBL/GenBank/DDBJ whole genome shotgun (WGS) entry which is preliminary data.</text>
</comment>
<dbReference type="CDD" id="cd07986">
    <property type="entry name" value="LPLAT_ACT14924-like"/>
    <property type="match status" value="1"/>
</dbReference>
<evidence type="ECO:0000259" key="1">
    <source>
        <dbReference type="SMART" id="SM00563"/>
    </source>
</evidence>
<dbReference type="SUPFAM" id="SSF69593">
    <property type="entry name" value="Glycerol-3-phosphate (1)-acyltransferase"/>
    <property type="match status" value="1"/>
</dbReference>
<dbReference type="Pfam" id="PF19576">
    <property type="entry name" value="Acyltransf_2"/>
    <property type="match status" value="1"/>
</dbReference>
<gene>
    <name evidence="2" type="ORF">GGR21_002313</name>
</gene>
<sequence>MKEKLISKDMIRSLHPIFRGRFGNALIKFLFSFTGINKVNMVYDDSKHLTGTEFEKDLLDKRGIIRKTENLEVLDQFKEGAFITVSNHPYGHIDGIIELSIVSSKRPDYKMMVNWMLSQIDTMEEHFIGVNPYSKDNKMSEAKSSLGGVKMSLEHLKNGHPLGLFPAGGVSSPHLTKTEDREWQPTVLKLIKKAKVPIIPMFISGNNSWFYRFLGFIDWRIRTVRLLHEVTNKKGKTITVRFGQPISVEEQSKYTDIKEFGAFLKAQTYAMKKKPNK</sequence>
<dbReference type="AlphaFoldDB" id="A0A840CMS1"/>
<dbReference type="SMART" id="SM00563">
    <property type="entry name" value="PlsC"/>
    <property type="match status" value="1"/>
</dbReference>
<dbReference type="Proteomes" id="UP000555103">
    <property type="component" value="Unassembled WGS sequence"/>
</dbReference>
<dbReference type="RefSeq" id="WP_183307310.1">
    <property type="nucleotide sequence ID" value="NZ_JACIEP010000007.1"/>
</dbReference>
<evidence type="ECO:0000313" key="3">
    <source>
        <dbReference type="Proteomes" id="UP000555103"/>
    </source>
</evidence>
<dbReference type="GO" id="GO:0016746">
    <property type="term" value="F:acyltransferase activity"/>
    <property type="evidence" value="ECO:0007669"/>
    <property type="project" value="InterPro"/>
</dbReference>
<evidence type="ECO:0000313" key="2">
    <source>
        <dbReference type="EMBL" id="MBB4036411.1"/>
    </source>
</evidence>
<reference evidence="2 3" key="1">
    <citation type="submission" date="2020-08" db="EMBL/GenBank/DDBJ databases">
        <title>Genomic Encyclopedia of Type Strains, Phase IV (KMG-IV): sequencing the most valuable type-strain genomes for metagenomic binning, comparative biology and taxonomic classification.</title>
        <authorList>
            <person name="Goeker M."/>
        </authorList>
    </citation>
    <scope>NUCLEOTIDE SEQUENCE [LARGE SCALE GENOMIC DNA]</scope>
    <source>
        <strain evidence="2 3">DSM 104969</strain>
    </source>
</reference>
<name>A0A840CMS1_9BACT</name>
<protein>
    <submittedName>
        <fullName evidence="2">Putative hemolysin</fullName>
    </submittedName>
</protein>
<dbReference type="EMBL" id="JACIEP010000007">
    <property type="protein sequence ID" value="MBB4036411.1"/>
    <property type="molecule type" value="Genomic_DNA"/>
</dbReference>
<keyword evidence="3" id="KW-1185">Reference proteome</keyword>
<organism evidence="2 3">
    <name type="scientific">Dysgonomonas hofstadii</name>
    <dbReference type="NCBI Taxonomy" id="637886"/>
    <lineage>
        <taxon>Bacteria</taxon>
        <taxon>Pseudomonadati</taxon>
        <taxon>Bacteroidota</taxon>
        <taxon>Bacteroidia</taxon>
        <taxon>Bacteroidales</taxon>
        <taxon>Dysgonomonadaceae</taxon>
        <taxon>Dysgonomonas</taxon>
    </lineage>
</organism>
<accession>A0A840CMS1</accession>
<feature type="domain" description="Phospholipid/glycerol acyltransferase" evidence="1">
    <location>
        <begin position="82"/>
        <end position="206"/>
    </location>
</feature>
<dbReference type="InterPro" id="IPR002123">
    <property type="entry name" value="Plipid/glycerol_acylTrfase"/>
</dbReference>
<dbReference type="InterPro" id="IPR045746">
    <property type="entry name" value="ACT14924-like_Acyltransf_dom"/>
</dbReference>